<organism evidence="1">
    <name type="scientific">Panicum hallii</name>
    <dbReference type="NCBI Taxonomy" id="206008"/>
    <lineage>
        <taxon>Eukaryota</taxon>
        <taxon>Viridiplantae</taxon>
        <taxon>Streptophyta</taxon>
        <taxon>Embryophyta</taxon>
        <taxon>Tracheophyta</taxon>
        <taxon>Spermatophyta</taxon>
        <taxon>Magnoliopsida</taxon>
        <taxon>Liliopsida</taxon>
        <taxon>Poales</taxon>
        <taxon>Poaceae</taxon>
        <taxon>PACMAD clade</taxon>
        <taxon>Panicoideae</taxon>
        <taxon>Panicodae</taxon>
        <taxon>Paniceae</taxon>
        <taxon>Panicinae</taxon>
        <taxon>Panicum</taxon>
        <taxon>Panicum sect. Panicum</taxon>
    </lineage>
</organism>
<evidence type="ECO:0000313" key="1">
    <source>
        <dbReference type="EMBL" id="PAN49004.1"/>
    </source>
</evidence>
<accession>A0A2S3IPH2</accession>
<proteinExistence type="predicted"/>
<gene>
    <name evidence="1" type="ORF">PAHAL_9G418600</name>
</gene>
<reference evidence="1" key="1">
    <citation type="submission" date="2018-04" db="EMBL/GenBank/DDBJ databases">
        <title>WGS assembly of Panicum hallii.</title>
        <authorList>
            <person name="Lovell J."/>
            <person name="Jenkins J."/>
            <person name="Lowry D."/>
            <person name="Mamidi S."/>
            <person name="Sreedasyam A."/>
            <person name="Weng X."/>
            <person name="Barry K."/>
            <person name="Bonette J."/>
            <person name="Campitelli B."/>
            <person name="Daum C."/>
            <person name="Gordon S."/>
            <person name="Gould B."/>
            <person name="Lipzen A."/>
            <person name="Macqueen A."/>
            <person name="Palacio-Mejia J."/>
            <person name="Plott C."/>
            <person name="Shakirov E."/>
            <person name="Shu S."/>
            <person name="Yoshinaga Y."/>
            <person name="Zane M."/>
            <person name="Rokhsar D."/>
            <person name="Grimwood J."/>
            <person name="Schmutz J."/>
            <person name="Juenger T."/>
        </authorList>
    </citation>
    <scope>NUCLEOTIDE SEQUENCE [LARGE SCALE GENOMIC DNA]</scope>
    <source>
        <strain evidence="1">FIL2</strain>
    </source>
</reference>
<protein>
    <submittedName>
        <fullName evidence="1">Uncharacterized protein</fullName>
    </submittedName>
</protein>
<dbReference type="AlphaFoldDB" id="A0A2S3IPH2"/>
<dbReference type="Gramene" id="PAN49004">
    <property type="protein sequence ID" value="PAN49004"/>
    <property type="gene ID" value="PAHAL_9G418600"/>
</dbReference>
<dbReference type="Proteomes" id="UP000243499">
    <property type="component" value="Chromosome 9"/>
</dbReference>
<dbReference type="EMBL" id="CM008054">
    <property type="protein sequence ID" value="PAN49004.1"/>
    <property type="molecule type" value="Genomic_DNA"/>
</dbReference>
<sequence>MGYMLAARCPWRPHQWRNKAAQREWIGSSGRPNSKESQDLLNCLGGPTVTPTPRRGPNCPLRPARWEMVRAPGRCTWLGYQPASEFRTNTRQL</sequence>
<name>A0A2S3IPH2_9POAL</name>